<protein>
    <submittedName>
        <fullName evidence="11">Two-component response regulator</fullName>
    </submittedName>
</protein>
<dbReference type="KEGG" id="blen:NCTC4824_03814"/>
<evidence type="ECO:0000256" key="3">
    <source>
        <dbReference type="ARBA" id="ARBA00022553"/>
    </source>
</evidence>
<dbReference type="Gene3D" id="1.10.10.60">
    <property type="entry name" value="Homeodomain-like"/>
    <property type="match status" value="2"/>
</dbReference>
<dbReference type="SMART" id="SM00342">
    <property type="entry name" value="HTH_ARAC"/>
    <property type="match status" value="1"/>
</dbReference>
<dbReference type="PROSITE" id="PS01124">
    <property type="entry name" value="HTH_ARAC_FAMILY_2"/>
    <property type="match status" value="1"/>
</dbReference>
<dbReference type="SUPFAM" id="SSF52172">
    <property type="entry name" value="CheY-like"/>
    <property type="match status" value="1"/>
</dbReference>
<dbReference type="InterPro" id="IPR011006">
    <property type="entry name" value="CheY-like_superfamily"/>
</dbReference>
<dbReference type="GO" id="GO:0043565">
    <property type="term" value="F:sequence-specific DNA binding"/>
    <property type="evidence" value="ECO:0007669"/>
    <property type="project" value="InterPro"/>
</dbReference>
<evidence type="ECO:0000256" key="6">
    <source>
        <dbReference type="ARBA" id="ARBA00023125"/>
    </source>
</evidence>
<comment type="subcellular location">
    <subcellularLocation>
        <location evidence="1">Cytoplasm</location>
    </subcellularLocation>
</comment>
<evidence type="ECO:0000256" key="7">
    <source>
        <dbReference type="ARBA" id="ARBA00023163"/>
    </source>
</evidence>
<dbReference type="SMART" id="SM00448">
    <property type="entry name" value="REC"/>
    <property type="match status" value="1"/>
</dbReference>
<evidence type="ECO:0000313" key="11">
    <source>
        <dbReference type="EMBL" id="SQI62874.1"/>
    </source>
</evidence>
<dbReference type="GO" id="GO:0000160">
    <property type="term" value="P:phosphorelay signal transduction system"/>
    <property type="evidence" value="ECO:0007669"/>
    <property type="project" value="UniProtKB-KW"/>
</dbReference>
<evidence type="ECO:0000259" key="9">
    <source>
        <dbReference type="PROSITE" id="PS01124"/>
    </source>
</evidence>
<accession>A0A2X4ZR82</accession>
<dbReference type="GO" id="GO:0003700">
    <property type="term" value="F:DNA-binding transcription factor activity"/>
    <property type="evidence" value="ECO:0007669"/>
    <property type="project" value="InterPro"/>
</dbReference>
<dbReference type="Pfam" id="PF12833">
    <property type="entry name" value="HTH_18"/>
    <property type="match status" value="1"/>
</dbReference>
<dbReference type="Pfam" id="PF00072">
    <property type="entry name" value="Response_reg"/>
    <property type="match status" value="1"/>
</dbReference>
<dbReference type="PANTHER" id="PTHR42713:SF3">
    <property type="entry name" value="TRANSCRIPTIONAL REGULATORY PROTEIN HPTR"/>
    <property type="match status" value="1"/>
</dbReference>
<dbReference type="InterPro" id="IPR018060">
    <property type="entry name" value="HTH_AraC"/>
</dbReference>
<sequence length="496" mass="57728">MYKLLIVDDERNIRLGIQAMITREYPHTFEFLLANNGVSALQILKTEEIDMMLTDIKMPEMDGIRLVQAMQKLEHKPEVIIISGYDDFEYAKEAIKFQVKDYLLKPINRKELHQTIERVTADLKEVHHKMNQFDEYLANQLNYIFIHPVIKKEEIEKICVNVLADHYSGGYYVGLLKGKDAEKVTRVKAIVTKYAKEEVLCFADKDGNVVIITSTYTIFEEISSHSHENIGAIAVSDKQDQYNKLKIAYEQSSFALKSHFLFSEKTIISYSDVKHDNAADHSLPLDKLKRIANMIGTNRDQEIRAHLLEVLNLGEISKRGIKYMEGLHASIHRIILDSAIGRLGEEANEIVRRHDKVGNMYNYASFIEYYYAIEELVLLLHEYNKQLKSIYSEQKNMERAIRYIHENYHKDLNLAVVSNYVSLNYSYFSHMFKEYTGHNFVDYIKKVRVDQSKILLASPDLKIFEISHMVGYKNPKQFTRVFRELEGVSPKEFKGV</sequence>
<feature type="domain" description="HTH araC/xylS-type" evidence="9">
    <location>
        <begin position="398"/>
        <end position="496"/>
    </location>
</feature>
<dbReference type="InterPro" id="IPR009057">
    <property type="entry name" value="Homeodomain-like_sf"/>
</dbReference>
<organism evidence="11 12">
    <name type="scientific">Lederbergia lenta</name>
    <name type="common">Bacillus lentus</name>
    <dbReference type="NCBI Taxonomy" id="1467"/>
    <lineage>
        <taxon>Bacteria</taxon>
        <taxon>Bacillati</taxon>
        <taxon>Bacillota</taxon>
        <taxon>Bacilli</taxon>
        <taxon>Bacillales</taxon>
        <taxon>Bacillaceae</taxon>
        <taxon>Lederbergia</taxon>
    </lineage>
</organism>
<feature type="domain" description="Response regulatory" evidence="10">
    <location>
        <begin position="3"/>
        <end position="120"/>
    </location>
</feature>
<keyword evidence="12" id="KW-1185">Reference proteome</keyword>
<dbReference type="Proteomes" id="UP000249134">
    <property type="component" value="Chromosome 1"/>
</dbReference>
<keyword evidence="3 8" id="KW-0597">Phosphoprotein</keyword>
<dbReference type="CDD" id="cd17536">
    <property type="entry name" value="REC_YesN-like"/>
    <property type="match status" value="1"/>
</dbReference>
<dbReference type="RefSeq" id="WP_066144253.1">
    <property type="nucleotide sequence ID" value="NZ_CBCSGM010000004.1"/>
</dbReference>
<evidence type="ECO:0000256" key="2">
    <source>
        <dbReference type="ARBA" id="ARBA00022490"/>
    </source>
</evidence>
<dbReference type="InterPro" id="IPR051552">
    <property type="entry name" value="HptR"/>
</dbReference>
<keyword evidence="7" id="KW-0804">Transcription</keyword>
<dbReference type="EMBL" id="LS483476">
    <property type="protein sequence ID" value="SQI62874.1"/>
    <property type="molecule type" value="Genomic_DNA"/>
</dbReference>
<gene>
    <name evidence="11" type="ORF">NCTC4824_03814</name>
</gene>
<dbReference type="InterPro" id="IPR018062">
    <property type="entry name" value="HTH_AraC-typ_CS"/>
</dbReference>
<dbReference type="SUPFAM" id="SSF46689">
    <property type="entry name" value="Homeodomain-like"/>
    <property type="match status" value="2"/>
</dbReference>
<dbReference type="PRINTS" id="PR00032">
    <property type="entry name" value="HTHARAC"/>
</dbReference>
<dbReference type="GO" id="GO:0005737">
    <property type="term" value="C:cytoplasm"/>
    <property type="evidence" value="ECO:0007669"/>
    <property type="project" value="UniProtKB-SubCell"/>
</dbReference>
<dbReference type="Gene3D" id="3.40.50.2300">
    <property type="match status" value="1"/>
</dbReference>
<name>A0A2X4ZR82_LEDLE</name>
<dbReference type="PROSITE" id="PS00041">
    <property type="entry name" value="HTH_ARAC_FAMILY_1"/>
    <property type="match status" value="1"/>
</dbReference>
<evidence type="ECO:0000256" key="5">
    <source>
        <dbReference type="ARBA" id="ARBA00023015"/>
    </source>
</evidence>
<dbReference type="InterPro" id="IPR001789">
    <property type="entry name" value="Sig_transdc_resp-reg_receiver"/>
</dbReference>
<keyword evidence="6" id="KW-0238">DNA-binding</keyword>
<dbReference type="AlphaFoldDB" id="A0A2X4ZR82"/>
<dbReference type="STRING" id="1348624.GCA_001591545_03120"/>
<keyword evidence="2" id="KW-0963">Cytoplasm</keyword>
<keyword evidence="4" id="KW-0902">Two-component regulatory system</keyword>
<evidence type="ECO:0000256" key="8">
    <source>
        <dbReference type="PROSITE-ProRule" id="PRU00169"/>
    </source>
</evidence>
<evidence type="ECO:0000256" key="1">
    <source>
        <dbReference type="ARBA" id="ARBA00004496"/>
    </source>
</evidence>
<reference evidence="11 12" key="1">
    <citation type="submission" date="2018-06" db="EMBL/GenBank/DDBJ databases">
        <authorList>
            <consortium name="Pathogen Informatics"/>
            <person name="Doyle S."/>
        </authorList>
    </citation>
    <scope>NUCLEOTIDE SEQUENCE [LARGE SCALE GENOMIC DNA]</scope>
    <source>
        <strain evidence="11 12">NCTC4824</strain>
    </source>
</reference>
<feature type="modified residue" description="4-aspartylphosphate" evidence="8">
    <location>
        <position position="55"/>
    </location>
</feature>
<keyword evidence="5" id="KW-0805">Transcription regulation</keyword>
<proteinExistence type="predicted"/>
<evidence type="ECO:0000256" key="4">
    <source>
        <dbReference type="ARBA" id="ARBA00023012"/>
    </source>
</evidence>
<evidence type="ECO:0000313" key="12">
    <source>
        <dbReference type="Proteomes" id="UP000249134"/>
    </source>
</evidence>
<evidence type="ECO:0000259" key="10">
    <source>
        <dbReference type="PROSITE" id="PS50110"/>
    </source>
</evidence>
<dbReference type="PANTHER" id="PTHR42713">
    <property type="entry name" value="HISTIDINE KINASE-RELATED"/>
    <property type="match status" value="1"/>
</dbReference>
<dbReference type="PROSITE" id="PS50110">
    <property type="entry name" value="RESPONSE_REGULATORY"/>
    <property type="match status" value="1"/>
</dbReference>
<dbReference type="InterPro" id="IPR020449">
    <property type="entry name" value="Tscrpt_reg_AraC-type_HTH"/>
</dbReference>